<dbReference type="FunFam" id="3.40.50.300:FF:000861">
    <property type="entry name" value="Fanconi anemia, complementation group M"/>
    <property type="match status" value="1"/>
</dbReference>
<keyword evidence="4" id="KW-0378">Hydrolase</keyword>
<protein>
    <recommendedName>
        <fullName evidence="11">Fanconi anemia group M protein</fullName>
    </recommendedName>
</protein>
<keyword evidence="7" id="KW-0539">Nucleus</keyword>
<proteinExistence type="inferred from homology"/>
<dbReference type="SUPFAM" id="SSF52540">
    <property type="entry name" value="P-loop containing nucleoside triphosphate hydrolases"/>
    <property type="match status" value="1"/>
</dbReference>
<dbReference type="Proteomes" id="UP000076408">
    <property type="component" value="Unassembled WGS sequence"/>
</dbReference>
<keyword evidence="5" id="KW-0347">Helicase</keyword>
<dbReference type="InterPro" id="IPR001650">
    <property type="entry name" value="Helicase_C-like"/>
</dbReference>
<dbReference type="PROSITE" id="PS51194">
    <property type="entry name" value="HELICASE_CTER"/>
    <property type="match status" value="1"/>
</dbReference>
<evidence type="ECO:0000256" key="7">
    <source>
        <dbReference type="ARBA" id="ARBA00023242"/>
    </source>
</evidence>
<dbReference type="GO" id="GO:0009378">
    <property type="term" value="F:four-way junction helicase activity"/>
    <property type="evidence" value="ECO:0007669"/>
    <property type="project" value="TreeGrafter"/>
</dbReference>
<dbReference type="VEuPathDB" id="VectorBase:ASTE008423"/>
<keyword evidence="3" id="KW-0547">Nucleotide-binding</keyword>
<dbReference type="GO" id="GO:0005634">
    <property type="term" value="C:nucleus"/>
    <property type="evidence" value="ECO:0007669"/>
    <property type="project" value="UniProtKB-SubCell"/>
</dbReference>
<dbReference type="Gene3D" id="1.20.1320.20">
    <property type="entry name" value="hef helicase domain"/>
    <property type="match status" value="1"/>
</dbReference>
<dbReference type="OMA" id="NGVRVPQ"/>
<evidence type="ECO:0000256" key="4">
    <source>
        <dbReference type="ARBA" id="ARBA00022801"/>
    </source>
</evidence>
<keyword evidence="6" id="KW-0067">ATP-binding</keyword>
<dbReference type="SMART" id="SM00487">
    <property type="entry name" value="DEXDc"/>
    <property type="match status" value="1"/>
</dbReference>
<feature type="region of interest" description="Disordered" evidence="8">
    <location>
        <begin position="630"/>
        <end position="684"/>
    </location>
</feature>
<dbReference type="InterPro" id="IPR039686">
    <property type="entry name" value="FANCM/Mph1-like_ID"/>
</dbReference>
<dbReference type="CDD" id="cd12091">
    <property type="entry name" value="FANCM_ID"/>
    <property type="match status" value="1"/>
</dbReference>
<dbReference type="GO" id="GO:0045003">
    <property type="term" value="P:double-strand break repair via synthesis-dependent strand annealing"/>
    <property type="evidence" value="ECO:0007669"/>
    <property type="project" value="TreeGrafter"/>
</dbReference>
<dbReference type="GO" id="GO:0016787">
    <property type="term" value="F:hydrolase activity"/>
    <property type="evidence" value="ECO:0007669"/>
    <property type="project" value="UniProtKB-KW"/>
</dbReference>
<feature type="compositionally biased region" description="Basic and acidic residues" evidence="8">
    <location>
        <begin position="717"/>
        <end position="726"/>
    </location>
</feature>
<dbReference type="Pfam" id="PF00271">
    <property type="entry name" value="Helicase_C"/>
    <property type="match status" value="1"/>
</dbReference>
<dbReference type="CDD" id="cd18033">
    <property type="entry name" value="DEXDc_FANCM"/>
    <property type="match status" value="1"/>
</dbReference>
<dbReference type="STRING" id="30069.A0A182YQG2"/>
<sequence>MAQNVSNDSLDDIENKSDVLNHTSYSLRDASALQNDLLGLNDVELLDKSVTELLDDPYRIKLRRNSNYDGFDQNLGDSWIYPVNYPLRRYQFTITESALFKNTLVVLPTGLGKTFIAAVVMFNIYRWYPTGKVIFMAPTRPLVSQQIEACYRIMGIPREDTAEVTGKQPRQKRAALWHNKRVFYATPQVVLADLQSTEQTFPVQQVRLIVIDEAHKAKGRYAYTDVIRLIAEKNPYFRVLALSATPGRTLEDVAEIIKNLLISHIEVRWNNSIDVLPYVFRKDIRTIVIPLGQTIERLRKELLQLVNPYLERLLESNVFMRYPNIVTSGLLIMEQKRFRRNALQQRHRNHSAICADFGVCISMYHALALLVKHGIRALLNFFDDGGGTNVKEKYFVANDPQIKTFLERLREQYQHRHQQQGLDDSSVLTGNDDIDFGHPKYRILEQQLTTFFKEFPDSKAIVFCEFRDSVAMIKRMLSKNEPLMRPNSIVGQGGANGVRVPQQEQIDVMRHFRSGTYNTLIATCVAEEGIDVGEVDLIVCFDVAKNPVRFVQRIGRTGRQRVGRVLMLVTEGEEHNTLKQVLASKDKTNQQLARSKDILQVLYRHSPPLVPAGLQPKCVKMFMNISGEPTTVHHTGSDSSDGEAQNTVKGNNRKRRNNRLKDEASEVTEPSSKRNKTTETKTRDVRDFFQRQRNASTVDLDASECEFFVLDSSYQKDKNGLKDRSHGNSSIPYDKSIRHGRTDAEVAIAALLQPLIRHYKQLCRQKCLNKHILLHPPKVMQFDRKESSNNVPLLDDPLDLPELIFRELDSGEVEQPPEESQVTDRSISNLFDSSLNLSETTVTSKCLWKDDTCKLWREPKRVINVKKSRVSTLKIRQNRCTSPKDLCNSPLLLAFNRSAKKIKTRMRSKHQRELMLDPKHHTLCINKR</sequence>
<dbReference type="InterPro" id="IPR027417">
    <property type="entry name" value="P-loop_NTPase"/>
</dbReference>
<dbReference type="AlphaFoldDB" id="A0A182YQG2"/>
<organism evidence="9 10">
    <name type="scientific">Anopheles stephensi</name>
    <name type="common">Indo-Pakistan malaria mosquito</name>
    <dbReference type="NCBI Taxonomy" id="30069"/>
    <lineage>
        <taxon>Eukaryota</taxon>
        <taxon>Metazoa</taxon>
        <taxon>Ecdysozoa</taxon>
        <taxon>Arthropoda</taxon>
        <taxon>Hexapoda</taxon>
        <taxon>Insecta</taxon>
        <taxon>Pterygota</taxon>
        <taxon>Neoptera</taxon>
        <taxon>Endopterygota</taxon>
        <taxon>Diptera</taxon>
        <taxon>Nematocera</taxon>
        <taxon>Culicoidea</taxon>
        <taxon>Culicidae</taxon>
        <taxon>Anophelinae</taxon>
        <taxon>Anopheles</taxon>
    </lineage>
</organism>
<dbReference type="InterPro" id="IPR044749">
    <property type="entry name" value="FANCM_DEXDc"/>
</dbReference>
<dbReference type="Pfam" id="PF00270">
    <property type="entry name" value="DEAD"/>
    <property type="match status" value="1"/>
</dbReference>
<evidence type="ECO:0000313" key="9">
    <source>
        <dbReference type="EnsemblMetazoa" id="ASTEI10698-PA"/>
    </source>
</evidence>
<dbReference type="SMART" id="SM00490">
    <property type="entry name" value="HELICc"/>
    <property type="match status" value="1"/>
</dbReference>
<dbReference type="InterPro" id="IPR014001">
    <property type="entry name" value="Helicase_ATP-bd"/>
</dbReference>
<dbReference type="Gene3D" id="3.40.50.300">
    <property type="entry name" value="P-loop containing nucleotide triphosphate hydrolases"/>
    <property type="match status" value="2"/>
</dbReference>
<evidence type="ECO:0000256" key="5">
    <source>
        <dbReference type="ARBA" id="ARBA00022806"/>
    </source>
</evidence>
<evidence type="ECO:0000256" key="6">
    <source>
        <dbReference type="ARBA" id="ARBA00022840"/>
    </source>
</evidence>
<dbReference type="VEuPathDB" id="VectorBase:ASTEI10698"/>
<evidence type="ECO:0000256" key="2">
    <source>
        <dbReference type="ARBA" id="ARBA00009889"/>
    </source>
</evidence>
<evidence type="ECO:0000256" key="8">
    <source>
        <dbReference type="SAM" id="MobiDB-lite"/>
    </source>
</evidence>
<dbReference type="InterPro" id="IPR011545">
    <property type="entry name" value="DEAD/DEAH_box_helicase_dom"/>
</dbReference>
<evidence type="ECO:0000256" key="3">
    <source>
        <dbReference type="ARBA" id="ARBA00022741"/>
    </source>
</evidence>
<evidence type="ECO:0000313" key="10">
    <source>
        <dbReference type="Proteomes" id="UP000076408"/>
    </source>
</evidence>
<keyword evidence="10" id="KW-1185">Reference proteome</keyword>
<dbReference type="VEuPathDB" id="VectorBase:ASTEI20_030968"/>
<dbReference type="GO" id="GO:0005524">
    <property type="term" value="F:ATP binding"/>
    <property type="evidence" value="ECO:0007669"/>
    <property type="project" value="UniProtKB-KW"/>
</dbReference>
<dbReference type="GO" id="GO:0036297">
    <property type="term" value="P:interstrand cross-link repair"/>
    <property type="evidence" value="ECO:0007669"/>
    <property type="project" value="TreeGrafter"/>
</dbReference>
<comment type="similarity">
    <text evidence="2">Belongs to the DEAD box helicase family. DEAH subfamily. FANCM sub-subfamily.</text>
</comment>
<accession>A0A182YQG2</accession>
<dbReference type="EnsemblMetazoa" id="ASTEI10698-RA">
    <property type="protein sequence ID" value="ASTEI10698-PA"/>
    <property type="gene ID" value="ASTEI10698"/>
</dbReference>
<dbReference type="PANTHER" id="PTHR14025:SF20">
    <property type="entry name" value="FANCONI ANEMIA GROUP M PROTEIN"/>
    <property type="match status" value="1"/>
</dbReference>
<feature type="region of interest" description="Disordered" evidence="8">
    <location>
        <begin position="717"/>
        <end position="736"/>
    </location>
</feature>
<evidence type="ECO:0000256" key="1">
    <source>
        <dbReference type="ARBA" id="ARBA00004123"/>
    </source>
</evidence>
<dbReference type="GO" id="GO:0043138">
    <property type="term" value="F:3'-5' DNA helicase activity"/>
    <property type="evidence" value="ECO:0007669"/>
    <property type="project" value="InterPro"/>
</dbReference>
<evidence type="ECO:0008006" key="11">
    <source>
        <dbReference type="Google" id="ProtNLM"/>
    </source>
</evidence>
<name>A0A182YQG2_ANOST</name>
<reference evidence="9" key="2">
    <citation type="submission" date="2020-05" db="UniProtKB">
        <authorList>
            <consortium name="EnsemblMetazoa"/>
        </authorList>
    </citation>
    <scope>IDENTIFICATION</scope>
    <source>
        <strain evidence="9">Indian</strain>
    </source>
</reference>
<dbReference type="GO" id="GO:0000400">
    <property type="term" value="F:four-way junction DNA binding"/>
    <property type="evidence" value="ECO:0007669"/>
    <property type="project" value="TreeGrafter"/>
</dbReference>
<reference evidence="10" key="1">
    <citation type="journal article" date="2014" name="Genome Biol.">
        <title>Genome analysis of a major urban malaria vector mosquito, Anopheles stephensi.</title>
        <authorList>
            <person name="Jiang X."/>
            <person name="Peery A."/>
            <person name="Hall A.B."/>
            <person name="Sharma A."/>
            <person name="Chen X.G."/>
            <person name="Waterhouse R.M."/>
            <person name="Komissarov A."/>
            <person name="Riehle M.M."/>
            <person name="Shouche Y."/>
            <person name="Sharakhova M.V."/>
            <person name="Lawson D."/>
            <person name="Pakpour N."/>
            <person name="Arensburger P."/>
            <person name="Davidson V.L."/>
            <person name="Eiglmeier K."/>
            <person name="Emrich S."/>
            <person name="George P."/>
            <person name="Kennedy R.C."/>
            <person name="Mane S.P."/>
            <person name="Maslen G."/>
            <person name="Oringanje C."/>
            <person name="Qi Y."/>
            <person name="Settlage R."/>
            <person name="Tojo M."/>
            <person name="Tubio J.M."/>
            <person name="Unger M.F."/>
            <person name="Wang B."/>
            <person name="Vernick K.D."/>
            <person name="Ribeiro J.M."/>
            <person name="James A.A."/>
            <person name="Michel K."/>
            <person name="Riehle M.A."/>
            <person name="Luckhart S."/>
            <person name="Sharakhov I.V."/>
            <person name="Tu Z."/>
        </authorList>
    </citation>
    <scope>NUCLEOTIDE SEQUENCE [LARGE SCALE GENOMIC DNA]</scope>
    <source>
        <strain evidence="10">Indian</strain>
    </source>
</reference>
<feature type="compositionally biased region" description="Polar residues" evidence="8">
    <location>
        <begin position="630"/>
        <end position="650"/>
    </location>
</feature>
<comment type="subcellular location">
    <subcellularLocation>
        <location evidence="1">Nucleus</location>
    </subcellularLocation>
</comment>
<dbReference type="PROSITE" id="PS51192">
    <property type="entry name" value="HELICASE_ATP_BIND_1"/>
    <property type="match status" value="1"/>
</dbReference>
<dbReference type="PANTHER" id="PTHR14025">
    <property type="entry name" value="FANCONI ANEMIA GROUP M FANCM FAMILY MEMBER"/>
    <property type="match status" value="1"/>
</dbReference>